<comment type="caution">
    <text evidence="1">The sequence shown here is derived from an EMBL/GenBank/DDBJ whole genome shotgun (WGS) entry which is preliminary data.</text>
</comment>
<sequence>MTIAKGRAYMAWLQEVEHLCMAWLLQHTIIEGGAHGQHGCCNIERALGRVVIDAIVASMDLRSDND</sequence>
<gene>
    <name evidence="1" type="ORF">DCAF_LOCUS7720</name>
</gene>
<accession>A0AAV1R7R1</accession>
<proteinExistence type="predicted"/>
<keyword evidence="2" id="KW-1185">Reference proteome</keyword>
<reference evidence="1 2" key="1">
    <citation type="submission" date="2024-01" db="EMBL/GenBank/DDBJ databases">
        <authorList>
            <person name="Waweru B."/>
        </authorList>
    </citation>
    <scope>NUCLEOTIDE SEQUENCE [LARGE SCALE GENOMIC DNA]</scope>
</reference>
<protein>
    <submittedName>
        <fullName evidence="1">Uncharacterized protein</fullName>
    </submittedName>
</protein>
<name>A0AAV1R7R1_9ROSI</name>
<dbReference type="AlphaFoldDB" id="A0AAV1R7R1"/>
<evidence type="ECO:0000313" key="2">
    <source>
        <dbReference type="Proteomes" id="UP001314170"/>
    </source>
</evidence>
<organism evidence="1 2">
    <name type="scientific">Dovyalis caffra</name>
    <dbReference type="NCBI Taxonomy" id="77055"/>
    <lineage>
        <taxon>Eukaryota</taxon>
        <taxon>Viridiplantae</taxon>
        <taxon>Streptophyta</taxon>
        <taxon>Embryophyta</taxon>
        <taxon>Tracheophyta</taxon>
        <taxon>Spermatophyta</taxon>
        <taxon>Magnoliopsida</taxon>
        <taxon>eudicotyledons</taxon>
        <taxon>Gunneridae</taxon>
        <taxon>Pentapetalae</taxon>
        <taxon>rosids</taxon>
        <taxon>fabids</taxon>
        <taxon>Malpighiales</taxon>
        <taxon>Salicaceae</taxon>
        <taxon>Flacourtieae</taxon>
        <taxon>Dovyalis</taxon>
    </lineage>
</organism>
<dbReference type="EMBL" id="CAWUPB010000913">
    <property type="protein sequence ID" value="CAK7329995.1"/>
    <property type="molecule type" value="Genomic_DNA"/>
</dbReference>
<dbReference type="Proteomes" id="UP001314170">
    <property type="component" value="Unassembled WGS sequence"/>
</dbReference>
<evidence type="ECO:0000313" key="1">
    <source>
        <dbReference type="EMBL" id="CAK7329995.1"/>
    </source>
</evidence>